<accession>A0A1X7LXJ6</accession>
<protein>
    <submittedName>
        <fullName evidence="5">Monosaccharide ABC transporter substrate-binding protein, CUT2 family</fullName>
    </submittedName>
</protein>
<evidence type="ECO:0000256" key="2">
    <source>
        <dbReference type="ARBA" id="ARBA00007639"/>
    </source>
</evidence>
<dbReference type="Pfam" id="PF13407">
    <property type="entry name" value="Peripla_BP_4"/>
    <property type="match status" value="1"/>
</dbReference>
<proteinExistence type="inferred from homology"/>
<evidence type="ECO:0000259" key="4">
    <source>
        <dbReference type="Pfam" id="PF13407"/>
    </source>
</evidence>
<reference evidence="6" key="1">
    <citation type="submission" date="2017-04" db="EMBL/GenBank/DDBJ databases">
        <authorList>
            <person name="Varghese N."/>
            <person name="Submissions S."/>
        </authorList>
    </citation>
    <scope>NUCLEOTIDE SEQUENCE [LARGE SCALE GENOMIC DNA]</scope>
    <source>
        <strain evidence="6">LMG 29540</strain>
    </source>
</reference>
<dbReference type="CDD" id="cd01536">
    <property type="entry name" value="PBP1_ABC_sugar_binding-like"/>
    <property type="match status" value="1"/>
</dbReference>
<evidence type="ECO:0000313" key="5">
    <source>
        <dbReference type="EMBL" id="SMG58636.1"/>
    </source>
</evidence>
<evidence type="ECO:0000256" key="1">
    <source>
        <dbReference type="ARBA" id="ARBA00004196"/>
    </source>
</evidence>
<evidence type="ECO:0000256" key="3">
    <source>
        <dbReference type="ARBA" id="ARBA00022729"/>
    </source>
</evidence>
<comment type="similarity">
    <text evidence="2">Belongs to the bacterial solute-binding protein 2 family.</text>
</comment>
<dbReference type="Proteomes" id="UP000193228">
    <property type="component" value="Unassembled WGS sequence"/>
</dbReference>
<organism evidence="5 6">
    <name type="scientific">Paraburkholderia susongensis</name>
    <dbReference type="NCBI Taxonomy" id="1515439"/>
    <lineage>
        <taxon>Bacteria</taxon>
        <taxon>Pseudomonadati</taxon>
        <taxon>Pseudomonadota</taxon>
        <taxon>Betaproteobacteria</taxon>
        <taxon>Burkholderiales</taxon>
        <taxon>Burkholderiaceae</taxon>
        <taxon>Paraburkholderia</taxon>
    </lineage>
</organism>
<dbReference type="InterPro" id="IPR025997">
    <property type="entry name" value="SBP_2_dom"/>
</dbReference>
<dbReference type="PANTHER" id="PTHR46847:SF1">
    <property type="entry name" value="D-ALLOSE-BINDING PERIPLASMIC PROTEIN-RELATED"/>
    <property type="match status" value="1"/>
</dbReference>
<dbReference type="EMBL" id="FXAT01000011">
    <property type="protein sequence ID" value="SMG58636.1"/>
    <property type="molecule type" value="Genomic_DNA"/>
</dbReference>
<comment type="subcellular location">
    <subcellularLocation>
        <location evidence="1">Cell envelope</location>
    </subcellularLocation>
</comment>
<evidence type="ECO:0000313" key="6">
    <source>
        <dbReference type="Proteomes" id="UP000193228"/>
    </source>
</evidence>
<name>A0A1X7LXJ6_9BURK</name>
<sequence length="381" mass="40492">MNANIPEKENAGPSAGIDDRLTQFNYTWQETTMSFAQKPHAGRRLFRRSLSALAAAACVAGLAASGPAHAADTGKIGLDLPLLTSPFWQSYNNYLPKYAKDMSLDILAPVNSNGDPAQQITDMNNLLNLGSKGIVVGPLDSAAISRALDAAAAKNVPVVAVDVAPTQGKVAMVVRADNHAYGEKACKYIGEHVKSGKVVQIMGDLSSVNGRDRSEAFRACLKGYPALSLLEIPASWKGDVAATALDSLLTANPDVKAIYMQAGGVYLSPTLQTLRRKQMLFPAGNPKHIVIVSNDGIPQEFEAIRRGEIDATISQPADSYAKYGLFYIKAALAGQTFKPGPTDHGSNIIQLAPGLLEDQLPAPLVTKANVDDKALWGNTVK</sequence>
<keyword evidence="6" id="KW-1185">Reference proteome</keyword>
<dbReference type="PANTHER" id="PTHR46847">
    <property type="entry name" value="D-ALLOSE-BINDING PERIPLASMIC PROTEIN-RELATED"/>
    <property type="match status" value="1"/>
</dbReference>
<dbReference type="GO" id="GO:0030246">
    <property type="term" value="F:carbohydrate binding"/>
    <property type="evidence" value="ECO:0007669"/>
    <property type="project" value="UniProtKB-ARBA"/>
</dbReference>
<dbReference type="STRING" id="1515439.SAMN06265784_111151"/>
<dbReference type="Gene3D" id="3.40.50.2300">
    <property type="match status" value="2"/>
</dbReference>
<gene>
    <name evidence="5" type="ORF">SAMN06265784_111151</name>
</gene>
<feature type="domain" description="Periplasmic binding protein" evidence="4">
    <location>
        <begin position="76"/>
        <end position="335"/>
    </location>
</feature>
<keyword evidence="3" id="KW-0732">Signal</keyword>
<dbReference type="SUPFAM" id="SSF53822">
    <property type="entry name" value="Periplasmic binding protein-like I"/>
    <property type="match status" value="1"/>
</dbReference>
<dbReference type="AlphaFoldDB" id="A0A1X7LXJ6"/>
<dbReference type="GO" id="GO:0030313">
    <property type="term" value="C:cell envelope"/>
    <property type="evidence" value="ECO:0007669"/>
    <property type="project" value="UniProtKB-SubCell"/>
</dbReference>
<dbReference type="InterPro" id="IPR028082">
    <property type="entry name" value="Peripla_BP_I"/>
</dbReference>